<keyword evidence="1" id="KW-0472">Membrane</keyword>
<reference evidence="2" key="1">
    <citation type="journal article" date="2023" name="Plant J.">
        <title>The genome of the king protea, Protea cynaroides.</title>
        <authorList>
            <person name="Chang J."/>
            <person name="Duong T.A."/>
            <person name="Schoeman C."/>
            <person name="Ma X."/>
            <person name="Roodt D."/>
            <person name="Barker N."/>
            <person name="Li Z."/>
            <person name="Van de Peer Y."/>
            <person name="Mizrachi E."/>
        </authorList>
    </citation>
    <scope>NUCLEOTIDE SEQUENCE</scope>
    <source>
        <tissue evidence="2">Young leaves</tissue>
    </source>
</reference>
<keyword evidence="1" id="KW-1133">Transmembrane helix</keyword>
<dbReference type="EMBL" id="JAMYWD010000008">
    <property type="protein sequence ID" value="KAJ4963308.1"/>
    <property type="molecule type" value="Genomic_DNA"/>
</dbReference>
<dbReference type="CDD" id="cd03443">
    <property type="entry name" value="PaaI_thioesterase"/>
    <property type="match status" value="1"/>
</dbReference>
<dbReference type="InterPro" id="IPR039298">
    <property type="entry name" value="ACOT13"/>
</dbReference>
<dbReference type="PANTHER" id="PTHR21660:SF12">
    <property type="entry name" value="OS07G0462700 PROTEIN"/>
    <property type="match status" value="1"/>
</dbReference>
<gene>
    <name evidence="2" type="ORF">NE237_023247</name>
</gene>
<feature type="transmembrane region" description="Helical" evidence="1">
    <location>
        <begin position="110"/>
        <end position="133"/>
    </location>
</feature>
<comment type="caution">
    <text evidence="2">The sequence shown here is derived from an EMBL/GenBank/DDBJ whole genome shotgun (WGS) entry which is preliminary data.</text>
</comment>
<dbReference type="OrthoDB" id="46529at2759"/>
<organism evidence="2 3">
    <name type="scientific">Protea cynaroides</name>
    <dbReference type="NCBI Taxonomy" id="273540"/>
    <lineage>
        <taxon>Eukaryota</taxon>
        <taxon>Viridiplantae</taxon>
        <taxon>Streptophyta</taxon>
        <taxon>Embryophyta</taxon>
        <taxon>Tracheophyta</taxon>
        <taxon>Spermatophyta</taxon>
        <taxon>Magnoliopsida</taxon>
        <taxon>Proteales</taxon>
        <taxon>Proteaceae</taxon>
        <taxon>Protea</taxon>
    </lineage>
</organism>
<dbReference type="GO" id="GO:0047617">
    <property type="term" value="F:fatty acyl-CoA hydrolase activity"/>
    <property type="evidence" value="ECO:0007669"/>
    <property type="project" value="InterPro"/>
</dbReference>
<proteinExistence type="predicted"/>
<accession>A0A9Q0HEK3</accession>
<evidence type="ECO:0000313" key="3">
    <source>
        <dbReference type="Proteomes" id="UP001141806"/>
    </source>
</evidence>
<evidence type="ECO:0008006" key="4">
    <source>
        <dbReference type="Google" id="ProtNLM"/>
    </source>
</evidence>
<dbReference type="Gene3D" id="3.10.129.10">
    <property type="entry name" value="Hotdog Thioesterase"/>
    <property type="match status" value="1"/>
</dbReference>
<dbReference type="Proteomes" id="UP001141806">
    <property type="component" value="Unassembled WGS sequence"/>
</dbReference>
<name>A0A9Q0HEK3_9MAGN</name>
<evidence type="ECO:0000256" key="1">
    <source>
        <dbReference type="SAM" id="Phobius"/>
    </source>
</evidence>
<keyword evidence="3" id="KW-1185">Reference proteome</keyword>
<dbReference type="AlphaFoldDB" id="A0A9Q0HEK3"/>
<dbReference type="InterPro" id="IPR029069">
    <property type="entry name" value="HotDog_dom_sf"/>
</dbReference>
<sequence>MLKPSSTSQAPRISPAMADAGVSFTQNFFRNSENSSKLLAIDGNNVTYNNLIRSLLKVERIELGHVTCLLSIKPPILNYYGSLHGGVGTGIAKLVCTACARTVAAEDKKLFLGELAVTYLSAAIPNVNLMWWWKLMDP</sequence>
<keyword evidence="1" id="KW-0812">Transmembrane</keyword>
<protein>
    <recommendedName>
        <fullName evidence="4">Thioesterase domain-containing protein</fullName>
    </recommendedName>
</protein>
<evidence type="ECO:0000313" key="2">
    <source>
        <dbReference type="EMBL" id="KAJ4963308.1"/>
    </source>
</evidence>
<dbReference type="SUPFAM" id="SSF54637">
    <property type="entry name" value="Thioesterase/thiol ester dehydrase-isomerase"/>
    <property type="match status" value="1"/>
</dbReference>
<dbReference type="PANTHER" id="PTHR21660">
    <property type="entry name" value="THIOESTERASE SUPERFAMILY MEMBER-RELATED"/>
    <property type="match status" value="1"/>
</dbReference>